<dbReference type="eggNOG" id="ENOG502T6HG">
    <property type="taxonomic scope" value="Eukaryota"/>
</dbReference>
<dbReference type="InterPro" id="IPR001611">
    <property type="entry name" value="Leu-rich_rpt"/>
</dbReference>
<organism evidence="1 2">
    <name type="scientific">Pichia sorbitophila (strain ATCC MYA-4447 / BCRC 22081 / CBS 7064 / NBRC 10061 / NRRL Y-12695)</name>
    <name type="common">Hybrid yeast</name>
    <dbReference type="NCBI Taxonomy" id="559304"/>
    <lineage>
        <taxon>Eukaryota</taxon>
        <taxon>Fungi</taxon>
        <taxon>Dikarya</taxon>
        <taxon>Ascomycota</taxon>
        <taxon>Saccharomycotina</taxon>
        <taxon>Pichiomycetes</taxon>
        <taxon>Debaryomycetaceae</taxon>
        <taxon>Millerozyma</taxon>
    </lineage>
</organism>
<keyword evidence="2" id="KW-1185">Reference proteome</keyword>
<dbReference type="InterPro" id="IPR032675">
    <property type="entry name" value="LRR_dom_sf"/>
</dbReference>
<dbReference type="AlphaFoldDB" id="G8Y2B8"/>
<evidence type="ECO:0000313" key="2">
    <source>
        <dbReference type="Proteomes" id="UP000005222"/>
    </source>
</evidence>
<reference evidence="1 2" key="1">
    <citation type="journal article" date="2012" name="G3 (Bethesda)">
        <title>Pichia sorbitophila, an interspecies yeast hybrid reveals early steps of genome resolution following polyploidization.</title>
        <authorList>
            <person name="Leh Louis V."/>
            <person name="Despons L."/>
            <person name="Friedrich A."/>
            <person name="Martin T."/>
            <person name="Durrens P."/>
            <person name="Casaregola S."/>
            <person name="Neuveglise C."/>
            <person name="Fairhead C."/>
            <person name="Marck C."/>
            <person name="Cruz J.A."/>
            <person name="Straub M.L."/>
            <person name="Kugler V."/>
            <person name="Sacerdot C."/>
            <person name="Uzunov Z."/>
            <person name="Thierry A."/>
            <person name="Weiss S."/>
            <person name="Bleykasten C."/>
            <person name="De Montigny J."/>
            <person name="Jacques N."/>
            <person name="Jung P."/>
            <person name="Lemaire M."/>
            <person name="Mallet S."/>
            <person name="Morel G."/>
            <person name="Richard G.F."/>
            <person name="Sarkar A."/>
            <person name="Savel G."/>
            <person name="Schacherer J."/>
            <person name="Seret M.L."/>
            <person name="Talla E."/>
            <person name="Samson G."/>
            <person name="Jubin C."/>
            <person name="Poulain J."/>
            <person name="Vacherie B."/>
            <person name="Barbe V."/>
            <person name="Pelletier E."/>
            <person name="Sherman D.J."/>
            <person name="Westhof E."/>
            <person name="Weissenbach J."/>
            <person name="Baret P.V."/>
            <person name="Wincker P."/>
            <person name="Gaillardin C."/>
            <person name="Dujon B."/>
            <person name="Souciet J.L."/>
        </authorList>
    </citation>
    <scope>NUCLEOTIDE SEQUENCE [LARGE SCALE GENOMIC DNA]</scope>
    <source>
        <strain evidence="2">ATCC MYA-4447 / BCRC 22081 / CBS 7064 / NBRC 10061 / NRRL Y-12695</strain>
    </source>
</reference>
<gene>
    <name evidence="1" type="primary">Piso0_005569</name>
    <name evidence="1" type="ORF">GNLVRS01_PISO0M17546g</name>
</gene>
<sequence>MIPLTHYPGEVVAEILGFLNTLEVGNIINFSLTYNDLWLASICFHILCDREFAIRDSMMPIEFQTSTHAVENIYSISSLTSIALLESMLYFKSLTHSRDYSKKINIFFETYKTENSKLIRRKIFELAHRFSLSDESFPTKFSLFFCSSQNVSWISLTKLLRRLSTIIILNTRELGLLGPKMCRHLRNMSNSFPNLKVLNIDSNGEIFPIELGNEVSNIESLSFKSGGRVKFNTVLQLLKHLRLQNVAIDVNGCNQFTNLITLRLNNTVNTACFISRNEFPKVQELHIEDTEIDLSDLNFRLFSNLKCLNLINIQSYYFGEITIPQGLTSLVIEETFLPLMQLNYAFFPTSLKYLDLKTDYQFSFSSIKFPTQLRSLTISGGYGNFNCRQFVCPPFLEELRITGQNLKSSHKLRLPKTLRLLDLASNNINKISDMKLPENIRNLNLNYNHLTSLKNCVLPMKLEILHLYQSERIEEVYDLRYLINLTLLYLNVEDFERFRVSDVTTLKHSL</sequence>
<dbReference type="OrthoDB" id="5954088at2759"/>
<dbReference type="EMBL" id="FO082047">
    <property type="protein sequence ID" value="CCE85929.1"/>
    <property type="molecule type" value="Genomic_DNA"/>
</dbReference>
<name>G8Y2B8_PICSO</name>
<dbReference type="HOGENOM" id="CLU_534299_0_0_1"/>
<dbReference type="OMA" id="HAVENIY"/>
<accession>G8Y2B8</accession>
<dbReference type="InParanoid" id="G8Y2B8"/>
<dbReference type="Proteomes" id="UP000005222">
    <property type="component" value="Chromosome M"/>
</dbReference>
<protein>
    <submittedName>
        <fullName evidence="1">Piso0_005569 protein</fullName>
    </submittedName>
</protein>
<dbReference type="SUPFAM" id="SSF52058">
    <property type="entry name" value="L domain-like"/>
    <property type="match status" value="1"/>
</dbReference>
<dbReference type="PROSITE" id="PS51450">
    <property type="entry name" value="LRR"/>
    <property type="match status" value="1"/>
</dbReference>
<dbReference type="Gene3D" id="3.80.10.10">
    <property type="entry name" value="Ribonuclease Inhibitor"/>
    <property type="match status" value="1"/>
</dbReference>
<evidence type="ECO:0000313" key="1">
    <source>
        <dbReference type="EMBL" id="CCE85929.1"/>
    </source>
</evidence>
<proteinExistence type="predicted"/>